<dbReference type="InterPro" id="IPR013783">
    <property type="entry name" value="Ig-like_fold"/>
</dbReference>
<feature type="domain" description="CBM20" evidence="7">
    <location>
        <begin position="1304"/>
        <end position="1438"/>
    </location>
</feature>
<evidence type="ECO:0000259" key="7">
    <source>
        <dbReference type="PROSITE" id="PS51166"/>
    </source>
</evidence>
<dbReference type="InterPro" id="IPR014755">
    <property type="entry name" value="Cu-Rt/internalin_Ig-like"/>
</dbReference>
<evidence type="ECO:0000313" key="8">
    <source>
        <dbReference type="EMBL" id="NWJ44601.1"/>
    </source>
</evidence>
<dbReference type="Gene3D" id="2.60.40.1220">
    <property type="match status" value="1"/>
</dbReference>
<protein>
    <submittedName>
        <fullName evidence="9">Alpha-amylase family glycosyl hydrolase</fullName>
    </submittedName>
    <submittedName>
        <fullName evidence="8">Ig-like domain-containing protein</fullName>
    </submittedName>
</protein>
<dbReference type="GO" id="GO:2001070">
    <property type="term" value="F:starch binding"/>
    <property type="evidence" value="ECO:0007669"/>
    <property type="project" value="InterPro"/>
</dbReference>
<dbReference type="RefSeq" id="WP_341468377.1">
    <property type="nucleotide sequence ID" value="NZ_CP128399.1"/>
</dbReference>
<proteinExistence type="predicted"/>
<dbReference type="Proteomes" id="UP001431572">
    <property type="component" value="Chromosome 1"/>
</dbReference>
<evidence type="ECO:0000259" key="6">
    <source>
        <dbReference type="PROSITE" id="PS50853"/>
    </source>
</evidence>
<dbReference type="InterPro" id="IPR036116">
    <property type="entry name" value="FN3_sf"/>
</dbReference>
<accession>A0A8T7M000</accession>
<dbReference type="InterPro" id="IPR006047">
    <property type="entry name" value="GH13_cat_dom"/>
</dbReference>
<dbReference type="EMBL" id="CP128399">
    <property type="protein sequence ID" value="WJW66490.1"/>
    <property type="molecule type" value="Genomic_DNA"/>
</dbReference>
<evidence type="ECO:0000256" key="5">
    <source>
        <dbReference type="SAM" id="SignalP"/>
    </source>
</evidence>
<dbReference type="Pfam" id="PF22058">
    <property type="entry name" value="X25_BaPul_like"/>
    <property type="match status" value="2"/>
</dbReference>
<keyword evidence="2 9" id="KW-0378">Hydrolase</keyword>
<name>A0A8T7M000_9CHLR</name>
<dbReference type="PROSITE" id="PS50853">
    <property type="entry name" value="FN3"/>
    <property type="match status" value="2"/>
</dbReference>
<dbReference type="Pfam" id="PF00128">
    <property type="entry name" value="Alpha-amylase"/>
    <property type="match status" value="1"/>
</dbReference>
<dbReference type="CDD" id="cd00063">
    <property type="entry name" value="FN3"/>
    <property type="match status" value="2"/>
</dbReference>
<dbReference type="SUPFAM" id="SSF49452">
    <property type="entry name" value="Starch-binding domain-like"/>
    <property type="match status" value="1"/>
</dbReference>
<dbReference type="SMART" id="SM00642">
    <property type="entry name" value="Aamy"/>
    <property type="match status" value="1"/>
</dbReference>
<keyword evidence="1 5" id="KW-0732">Signal</keyword>
<evidence type="ECO:0000256" key="1">
    <source>
        <dbReference type="ARBA" id="ARBA00022729"/>
    </source>
</evidence>
<dbReference type="InterPro" id="IPR014756">
    <property type="entry name" value="Ig_E-set"/>
</dbReference>
<dbReference type="InterPro" id="IPR013780">
    <property type="entry name" value="Glyco_hydro_b"/>
</dbReference>
<dbReference type="SUPFAM" id="SSF51011">
    <property type="entry name" value="Glycosyl hydrolase domain"/>
    <property type="match status" value="1"/>
</dbReference>
<evidence type="ECO:0000313" key="10">
    <source>
        <dbReference type="Proteomes" id="UP000521676"/>
    </source>
</evidence>
<keyword evidence="4" id="KW-0326">Glycosidase</keyword>
<sequence length="1534" mass="166670">MRTNQKRRASHTLVMLCMLLSSVLTTFSGAISFVQAANTPNPTSVTIAGSLQTAIGCPGNWDPTCASAHLDYNTNNDVWAKSWAVPTGNYEYKAALNNSWNENYGLNAASGGANIPLNLTANTSVKFYYDHKTNWITDNVNSIIATVPGDFQQQLGCSGNWDPSCLRTWLEDPSGSGTYSFETKSLLKGSYQGKVAIGESWNENYGQGGLPGGANISFVVVADHAKVTFKYDPKSHILSISSGHQLDNNVEYDGLSHNSRDTLYRTPSGAVNPGTPVSLRFRTFHNDAANVTIRLYDTAIGHEDKEPMTIAASNVDCYDPALTSNGDTCDFWEYTYTPSALGTVYYRFIITDGTATAYYSDNLPRYGGLGEATPNERDNGFRLNIVDPKFKVIPWVENGVMYQIFPDRFRNGENGNDPKPTDPRYDYPAPANATPQQIQAANDAQIMLKNWSDLPEGYCRAYTNLTTPCNESAKGRDYFGGDLKGIIEKLNYLKNLGITIIYLNPIFESGSNHGYDTRDYTKISQYFGTNSDFKDLVKEADARGIQIVLDGVFNHMSSDSPFFDRYHHYSTVGACEDVNSQYRSWFVFHDVTPGTGVCVDSQNRQNSATYDGWAGFDSIPVIVKRDATNPNKPYAPVAKYFYSDSKTSIANIWLKRGAAGWRFDVMTDPSFPDSYWQQLRTITKGIDPDEIIIAEAWHWYDNLPLTHGNEADTAMGYRFRNAVLGLLGAVDNKGFDEEGNPNLPPSTFAKRMDSMREDYADATYYTFQNLLDSHDTKRLLWSLTPGNENRQDKEFNAANLALGEQRQRIAALVQMTVPGTPTIYYGDEIGLTGADDPDDRRTFPWSDLENGLVDTRCTTAASTSAKGKKDPYFGACGDHSLFDWYQNLIQVRKSNPVLRNGKLTFLLTDDTNKTLAYAMRNGNNLAIIVVNRNESATQTITVPTGSYLRDGVNLTDSIGGGSITTTAGKFSVNLAPLGAAIFLMKSGTDITGPAPSTKLTATPINGVTSSVTLSWKGNADSASYNVYRSVVHGGGYVLIGNSTVTSFTDTKVTNGTSYYYVIRGVDSLGNEGNNSNEANATPAFPIGYAVVQWPKTITQNITSNYVTVYGQVWINGLTDANLDPSLVKAQLGYGVSGSNSATWSWAPMSFNVKAGNNYEYMTGLRADKVGIYNYLVRFSDDGGRTWVYGDQNGIGTTTPGVLTLNPSSDTTAPSTPVASIDYGAASLTVSWTASTDPDSPVAEYRIYRGTSPGAEAATALAIVSGSTLSYQDNSVAAGVTYYYAVKAFDTSLNASAPSNEVSHIVTPKIVQVTFRVKVPAFTPSSDQIYITGQAGGVSPDPLCGYCGGNSSTVMTETAPGSHIWQITLGIPEGTAINYKYTRGNYNFVEEWGTIVGFTNRDGGLHVQAVSPTNLTQLVDDTSDTNPDDNHKAVQNWRDALVTGTTASTTAIGVTFNWDVKPTGTDFSNAISVTGSGGAVAGTITHDSANNKLVFTPTTPLAAGTYTVTVNNVVSLTVQNDGVSIRTPYTFTFTV</sequence>
<keyword evidence="11" id="KW-1185">Reference proteome</keyword>
<dbReference type="InterPro" id="IPR054409">
    <property type="entry name" value="X25_BaPul-like"/>
</dbReference>
<dbReference type="InterPro" id="IPR004185">
    <property type="entry name" value="Glyco_hydro_13_lg-like_dom"/>
</dbReference>
<dbReference type="CDD" id="cd11338">
    <property type="entry name" value="AmyAc_CMD"/>
    <property type="match status" value="1"/>
</dbReference>
<evidence type="ECO:0000313" key="11">
    <source>
        <dbReference type="Proteomes" id="UP001431572"/>
    </source>
</evidence>
<dbReference type="SUPFAM" id="SSF51445">
    <property type="entry name" value="(Trans)glycosidases"/>
    <property type="match status" value="1"/>
</dbReference>
<dbReference type="PANTHER" id="PTHR10357">
    <property type="entry name" value="ALPHA-AMYLASE FAMILY MEMBER"/>
    <property type="match status" value="1"/>
</dbReference>
<dbReference type="Gene3D" id="2.60.40.10">
    <property type="entry name" value="Immunoglobulins"/>
    <property type="match status" value="6"/>
</dbReference>
<dbReference type="Proteomes" id="UP000521676">
    <property type="component" value="Unassembled WGS sequence"/>
</dbReference>
<feature type="domain" description="Fibronectin type-III" evidence="6">
    <location>
        <begin position="1212"/>
        <end position="1309"/>
    </location>
</feature>
<dbReference type="CDD" id="cd02857">
    <property type="entry name" value="E_set_CDase_PDE_N"/>
    <property type="match status" value="1"/>
</dbReference>
<dbReference type="InterPro" id="IPR032812">
    <property type="entry name" value="SbsA_Ig"/>
</dbReference>
<dbReference type="PROSITE" id="PS51166">
    <property type="entry name" value="CBM20"/>
    <property type="match status" value="1"/>
</dbReference>
<reference evidence="9" key="2">
    <citation type="journal article" date="2024" name="Nature">
        <title>Anoxygenic phototroph of the Chloroflexota uses a type I reaction centre.</title>
        <authorList>
            <person name="Tsuji J.M."/>
            <person name="Shaw N.A."/>
            <person name="Nagashima S."/>
            <person name="Venkiteswaran J.J."/>
            <person name="Schiff S.L."/>
            <person name="Watanabe T."/>
            <person name="Fukui M."/>
            <person name="Hanada S."/>
            <person name="Tank M."/>
            <person name="Neufeld J.D."/>
        </authorList>
    </citation>
    <scope>NUCLEOTIDE SEQUENCE</scope>
    <source>
        <strain evidence="9">L227-S17</strain>
    </source>
</reference>
<dbReference type="GO" id="GO:0005975">
    <property type="term" value="P:carbohydrate metabolic process"/>
    <property type="evidence" value="ECO:0007669"/>
    <property type="project" value="InterPro"/>
</dbReference>
<feature type="chain" id="PRO_5035829475" evidence="5">
    <location>
        <begin position="37"/>
        <end position="1534"/>
    </location>
</feature>
<evidence type="ECO:0000256" key="4">
    <source>
        <dbReference type="ARBA" id="ARBA00023295"/>
    </source>
</evidence>
<feature type="signal peptide" evidence="5">
    <location>
        <begin position="1"/>
        <end position="36"/>
    </location>
</feature>
<evidence type="ECO:0000313" key="9">
    <source>
        <dbReference type="EMBL" id="WJW66490.1"/>
    </source>
</evidence>
<dbReference type="InterPro" id="IPR017853">
    <property type="entry name" value="GH"/>
</dbReference>
<reference evidence="8 10" key="1">
    <citation type="submission" date="2020-06" db="EMBL/GenBank/DDBJ databases">
        <title>Anoxygenic phototrophic Chloroflexota member uses a Type I reaction center.</title>
        <authorList>
            <person name="Tsuji J.M."/>
            <person name="Shaw N.A."/>
            <person name="Nagashima S."/>
            <person name="Venkiteswaran J."/>
            <person name="Schiff S.L."/>
            <person name="Hanada S."/>
            <person name="Tank M."/>
            <person name="Neufeld J.D."/>
        </authorList>
    </citation>
    <scope>NUCLEOTIDE SEQUENCE [LARGE SCALE GENOMIC DNA]</scope>
    <source>
        <strain evidence="8">L227-S17</strain>
    </source>
</reference>
<dbReference type="PANTHER" id="PTHR10357:SF210">
    <property type="entry name" value="MALTODEXTRIN GLUCOSIDASE"/>
    <property type="match status" value="1"/>
</dbReference>
<dbReference type="Pfam" id="PF13205">
    <property type="entry name" value="Big_5"/>
    <property type="match status" value="1"/>
</dbReference>
<organism evidence="8 10">
    <name type="scientific">Candidatus Chlorohelix allophototropha</name>
    <dbReference type="NCBI Taxonomy" id="3003348"/>
    <lineage>
        <taxon>Bacteria</taxon>
        <taxon>Bacillati</taxon>
        <taxon>Chloroflexota</taxon>
        <taxon>Chloroflexia</taxon>
        <taxon>Candidatus Chloroheliales</taxon>
        <taxon>Candidatus Chloroheliaceae</taxon>
        <taxon>Candidatus Chlorohelix</taxon>
    </lineage>
</organism>
<dbReference type="Gene3D" id="2.60.40.1180">
    <property type="entry name" value="Golgi alpha-mannosidase II"/>
    <property type="match status" value="1"/>
</dbReference>
<dbReference type="EMBL" id="JACATZ010000001">
    <property type="protein sequence ID" value="NWJ44601.1"/>
    <property type="molecule type" value="Genomic_DNA"/>
</dbReference>
<dbReference type="SUPFAM" id="SSF49265">
    <property type="entry name" value="Fibronectin type III"/>
    <property type="match status" value="2"/>
</dbReference>
<feature type="domain" description="Fibronectin type-III" evidence="6">
    <location>
        <begin position="995"/>
        <end position="1085"/>
    </location>
</feature>
<dbReference type="CDD" id="cd12962">
    <property type="entry name" value="X25_BaPul_like"/>
    <property type="match status" value="2"/>
</dbReference>
<gene>
    <name evidence="8" type="ORF">HXX08_01865</name>
    <name evidence="9" type="ORF">OZ401_002293</name>
</gene>
<dbReference type="InterPro" id="IPR013784">
    <property type="entry name" value="Carb-bd-like_fold"/>
</dbReference>
<dbReference type="InterPro" id="IPR003961">
    <property type="entry name" value="FN3_dom"/>
</dbReference>
<dbReference type="SMART" id="SM00060">
    <property type="entry name" value="FN3"/>
    <property type="match status" value="2"/>
</dbReference>
<dbReference type="InterPro" id="IPR002044">
    <property type="entry name" value="CBM20"/>
</dbReference>
<dbReference type="GO" id="GO:0004553">
    <property type="term" value="F:hydrolase activity, hydrolyzing O-glycosyl compounds"/>
    <property type="evidence" value="ECO:0007669"/>
    <property type="project" value="InterPro"/>
</dbReference>
<dbReference type="SUPFAM" id="SSF81296">
    <property type="entry name" value="E set domains"/>
    <property type="match status" value="1"/>
</dbReference>
<evidence type="ECO:0000256" key="2">
    <source>
        <dbReference type="ARBA" id="ARBA00022801"/>
    </source>
</evidence>
<keyword evidence="3" id="KW-0106">Calcium</keyword>
<dbReference type="Gene3D" id="3.20.20.80">
    <property type="entry name" value="Glycosidases"/>
    <property type="match status" value="1"/>
</dbReference>
<evidence type="ECO:0000256" key="3">
    <source>
        <dbReference type="ARBA" id="ARBA00022837"/>
    </source>
</evidence>